<gene>
    <name evidence="2" type="ORF">PRK78_006357</name>
</gene>
<evidence type="ECO:0000313" key="2">
    <source>
        <dbReference type="EMBL" id="WEW60869.1"/>
    </source>
</evidence>
<feature type="region of interest" description="Disordered" evidence="1">
    <location>
        <begin position="535"/>
        <end position="554"/>
    </location>
</feature>
<proteinExistence type="predicted"/>
<evidence type="ECO:0000313" key="3">
    <source>
        <dbReference type="Proteomes" id="UP001219355"/>
    </source>
</evidence>
<dbReference type="EMBL" id="CP120630">
    <property type="protein sequence ID" value="WEW60869.1"/>
    <property type="molecule type" value="Genomic_DNA"/>
</dbReference>
<protein>
    <submittedName>
        <fullName evidence="2">Uncharacterized protein</fullName>
    </submittedName>
</protein>
<evidence type="ECO:0000256" key="1">
    <source>
        <dbReference type="SAM" id="MobiDB-lite"/>
    </source>
</evidence>
<dbReference type="Proteomes" id="UP001219355">
    <property type="component" value="Chromosome 4"/>
</dbReference>
<dbReference type="AlphaFoldDB" id="A0AAF0INI7"/>
<name>A0AAF0INI7_9EURO</name>
<accession>A0AAF0INI7</accession>
<reference evidence="2" key="1">
    <citation type="submission" date="2023-03" db="EMBL/GenBank/DDBJ databases">
        <title>Emydomyces testavorans Genome Sequence.</title>
        <authorList>
            <person name="Hoyer L."/>
        </authorList>
    </citation>
    <scope>NUCLEOTIDE SEQUENCE</scope>
    <source>
        <strain evidence="2">16-2883</strain>
    </source>
</reference>
<feature type="region of interest" description="Disordered" evidence="1">
    <location>
        <begin position="282"/>
        <end position="322"/>
    </location>
</feature>
<sequence>MGAPKKPTGAKYRPTKPIPFELRQHCGVYFEEQLRTVASRVAIVPSPEFLALAATFVVHPSTTTRAKTREDERAAGLSLQLLRLTNSLVGPIAAGFDTAFAFTHFTKSRSGAKRLADNVDGETNEIEALNFDLAQRGSLWSRAEDFWHVVGWAFNCAVLHPNRWPRWKLLLEFLCEVLEADWEERLRRVKELEESDRKAARNKRQTILCGSLIYKYFKTSSGVSSRERRMMRAIFADGTSSASNEFREIFHNELKELEKESDKPKKREERVNVDDEIYGDYFQCDPDDQEESDSNYQEFRDELPSRPKRQRRTKTDNSGATDVDRNYELLNKSHSESLTLLGDLEALALRQRLLAILSAISAAIPEEFMHIDELYLLYVDFMRHLPLPIFQLFVSPSVLLNFPVDAQITLCEMLLERLRENKKSTSEEPYLSQHKMETYFLPCAASTSDVIDNARMSILLESVLRMLSANGLLHVKPSLKAAVEEGILARGEKAQSDTKKGQSKMRAEEFGWTWLIESGERLTYLVERVIPNELPAGESHEPVGMEQASDSDVG</sequence>
<organism evidence="2 3">
    <name type="scientific">Emydomyces testavorans</name>
    <dbReference type="NCBI Taxonomy" id="2070801"/>
    <lineage>
        <taxon>Eukaryota</taxon>
        <taxon>Fungi</taxon>
        <taxon>Dikarya</taxon>
        <taxon>Ascomycota</taxon>
        <taxon>Pezizomycotina</taxon>
        <taxon>Eurotiomycetes</taxon>
        <taxon>Eurotiomycetidae</taxon>
        <taxon>Onygenales</taxon>
        <taxon>Nannizziopsiaceae</taxon>
        <taxon>Emydomyces</taxon>
    </lineage>
</organism>
<keyword evidence="3" id="KW-1185">Reference proteome</keyword>